<keyword evidence="4" id="KW-0677">Repeat</keyword>
<dbReference type="SMART" id="SM00544">
    <property type="entry name" value="MA3"/>
    <property type="match status" value="2"/>
</dbReference>
<dbReference type="InterPro" id="IPR016024">
    <property type="entry name" value="ARM-type_fold"/>
</dbReference>
<dbReference type="InParanoid" id="B8CGN8"/>
<dbReference type="Proteomes" id="UP000001449">
    <property type="component" value="Chromosome 24"/>
</dbReference>
<dbReference type="RefSeq" id="XP_002295291.1">
    <property type="nucleotide sequence ID" value="XM_002295255.1"/>
</dbReference>
<dbReference type="HOGENOM" id="CLU_025354_2_0_1"/>
<reference evidence="8 9" key="1">
    <citation type="journal article" date="2004" name="Science">
        <title>The genome of the diatom Thalassiosira pseudonana: ecology, evolution, and metabolism.</title>
        <authorList>
            <person name="Armbrust E.V."/>
            <person name="Berges J.A."/>
            <person name="Bowler C."/>
            <person name="Green B.R."/>
            <person name="Martinez D."/>
            <person name="Putnam N.H."/>
            <person name="Zhou S."/>
            <person name="Allen A.E."/>
            <person name="Apt K.E."/>
            <person name="Bechner M."/>
            <person name="Brzezinski M.A."/>
            <person name="Chaal B.K."/>
            <person name="Chiovitti A."/>
            <person name="Davis A.K."/>
            <person name="Demarest M.S."/>
            <person name="Detter J.C."/>
            <person name="Glavina T."/>
            <person name="Goodstein D."/>
            <person name="Hadi M.Z."/>
            <person name="Hellsten U."/>
            <person name="Hildebrand M."/>
            <person name="Jenkins B.D."/>
            <person name="Jurka J."/>
            <person name="Kapitonov V.V."/>
            <person name="Kroger N."/>
            <person name="Lau W.W."/>
            <person name="Lane T.W."/>
            <person name="Larimer F.W."/>
            <person name="Lippmeier J.C."/>
            <person name="Lucas S."/>
            <person name="Medina M."/>
            <person name="Montsant A."/>
            <person name="Obornik M."/>
            <person name="Parker M.S."/>
            <person name="Palenik B."/>
            <person name="Pazour G.J."/>
            <person name="Richardson P.M."/>
            <person name="Rynearson T.A."/>
            <person name="Saito M.A."/>
            <person name="Schwartz D.C."/>
            <person name="Thamatrakoln K."/>
            <person name="Valentin K."/>
            <person name="Vardi A."/>
            <person name="Wilkerson F.P."/>
            <person name="Rokhsar D.S."/>
        </authorList>
    </citation>
    <scope>NUCLEOTIDE SEQUENCE [LARGE SCALE GENOMIC DNA]</scope>
    <source>
        <strain evidence="8 9">CCMP1335</strain>
    </source>
</reference>
<protein>
    <recommendedName>
        <fullName evidence="7">MI domain-containing protein</fullName>
    </recommendedName>
</protein>
<organism evidence="8 9">
    <name type="scientific">Thalassiosira pseudonana</name>
    <name type="common">Marine diatom</name>
    <name type="synonym">Cyclotella nana</name>
    <dbReference type="NCBI Taxonomy" id="35128"/>
    <lineage>
        <taxon>Eukaryota</taxon>
        <taxon>Sar</taxon>
        <taxon>Stramenopiles</taxon>
        <taxon>Ochrophyta</taxon>
        <taxon>Bacillariophyta</taxon>
        <taxon>Coscinodiscophyceae</taxon>
        <taxon>Thalassiosirophycidae</taxon>
        <taxon>Thalassiosirales</taxon>
        <taxon>Thalassiosiraceae</taxon>
        <taxon>Thalassiosira</taxon>
    </lineage>
</organism>
<evidence type="ECO:0000256" key="2">
    <source>
        <dbReference type="ARBA" id="ARBA00005497"/>
    </source>
</evidence>
<feature type="non-terminal residue" evidence="8">
    <location>
        <position position="345"/>
    </location>
</feature>
<name>B8CGN8_THAPS</name>
<evidence type="ECO:0000313" key="8">
    <source>
        <dbReference type="EMBL" id="EED87357.1"/>
    </source>
</evidence>
<dbReference type="GeneID" id="7452014"/>
<keyword evidence="9" id="KW-1185">Reference proteome</keyword>
<dbReference type="PaxDb" id="35128-Thaps264946"/>
<dbReference type="Pfam" id="PF02847">
    <property type="entry name" value="MA3"/>
    <property type="match status" value="2"/>
</dbReference>
<dbReference type="AlphaFoldDB" id="B8CGN8"/>
<feature type="compositionally biased region" description="Basic and acidic residues" evidence="6">
    <location>
        <begin position="10"/>
        <end position="19"/>
    </location>
</feature>
<sequence length="345" mass="38219">KKQGGAGKGKWLDPVDGSEHAAYTDLDENDPLYVAEEDADPNSYVLSSSEAVFGPMLTLSEFKIRVSDAVREYFDSSDADEVVRCIDELKCREYHPEVVKRAISLGLDEGPRERELVSRLLACLHPNPLRDEEMEGGFEVLLDSIEDLVIDIPDAKAMVGSFLARAVVDEVLAPAFLSNRNNTHPGDCVVEKAVSLLSREHCTARLEKVWGPGDGRPVSELKDIMDQLLKEYLLSRELDEAASCVRELKASHFNHELVKRGVKIAMEEDGRDHASESSALDAMAALFKFLVKNSIVSEYQVAKGVSRLRKIMPDLKLDVPAAERMLDEFEGMAKEGGFLHISSSD</sequence>
<keyword evidence="3" id="KW-0963">Cytoplasm</keyword>
<reference evidence="8 9" key="2">
    <citation type="journal article" date="2008" name="Nature">
        <title>The Phaeodactylum genome reveals the evolutionary history of diatom genomes.</title>
        <authorList>
            <person name="Bowler C."/>
            <person name="Allen A.E."/>
            <person name="Badger J.H."/>
            <person name="Grimwood J."/>
            <person name="Jabbari K."/>
            <person name="Kuo A."/>
            <person name="Maheswari U."/>
            <person name="Martens C."/>
            <person name="Maumus F."/>
            <person name="Otillar R.P."/>
            <person name="Rayko E."/>
            <person name="Salamov A."/>
            <person name="Vandepoele K."/>
            <person name="Beszteri B."/>
            <person name="Gruber A."/>
            <person name="Heijde M."/>
            <person name="Katinka M."/>
            <person name="Mock T."/>
            <person name="Valentin K."/>
            <person name="Verret F."/>
            <person name="Berges J.A."/>
            <person name="Brownlee C."/>
            <person name="Cadoret J.P."/>
            <person name="Chiovitti A."/>
            <person name="Choi C.J."/>
            <person name="Coesel S."/>
            <person name="De Martino A."/>
            <person name="Detter J.C."/>
            <person name="Durkin C."/>
            <person name="Falciatore A."/>
            <person name="Fournet J."/>
            <person name="Haruta M."/>
            <person name="Huysman M.J."/>
            <person name="Jenkins B.D."/>
            <person name="Jiroutova K."/>
            <person name="Jorgensen R.E."/>
            <person name="Joubert Y."/>
            <person name="Kaplan A."/>
            <person name="Kroger N."/>
            <person name="Kroth P.G."/>
            <person name="La Roche J."/>
            <person name="Lindquist E."/>
            <person name="Lommer M."/>
            <person name="Martin-Jezequel V."/>
            <person name="Lopez P.J."/>
            <person name="Lucas S."/>
            <person name="Mangogna M."/>
            <person name="McGinnis K."/>
            <person name="Medlin L.K."/>
            <person name="Montsant A."/>
            <person name="Oudot-Le Secq M.P."/>
            <person name="Napoli C."/>
            <person name="Obornik M."/>
            <person name="Parker M.S."/>
            <person name="Petit J.L."/>
            <person name="Porcel B.M."/>
            <person name="Poulsen N."/>
            <person name="Robison M."/>
            <person name="Rychlewski L."/>
            <person name="Rynearson T.A."/>
            <person name="Schmutz J."/>
            <person name="Shapiro H."/>
            <person name="Siaut M."/>
            <person name="Stanley M."/>
            <person name="Sussman M.R."/>
            <person name="Taylor A.R."/>
            <person name="Vardi A."/>
            <person name="von Dassow P."/>
            <person name="Vyverman W."/>
            <person name="Willis A."/>
            <person name="Wyrwicz L.S."/>
            <person name="Rokhsar D.S."/>
            <person name="Weissenbach J."/>
            <person name="Armbrust E.V."/>
            <person name="Green B.R."/>
            <person name="Van de Peer Y."/>
            <person name="Grigoriev I.V."/>
        </authorList>
    </citation>
    <scope>NUCLEOTIDE SEQUENCE [LARGE SCALE GENOMIC DNA]</scope>
    <source>
        <strain evidence="8 9">CCMP1335</strain>
    </source>
</reference>
<gene>
    <name evidence="8" type="ORF">THAPSDRAFT_264946</name>
</gene>
<feature type="domain" description="MI" evidence="7">
    <location>
        <begin position="220"/>
        <end position="345"/>
    </location>
</feature>
<dbReference type="KEGG" id="tps:THAPSDRAFT_264946"/>
<keyword evidence="5" id="KW-0539">Nucleus</keyword>
<feature type="non-terminal residue" evidence="8">
    <location>
        <position position="1"/>
    </location>
</feature>
<evidence type="ECO:0000256" key="4">
    <source>
        <dbReference type="ARBA" id="ARBA00022737"/>
    </source>
</evidence>
<proteinExistence type="inferred from homology"/>
<dbReference type="PROSITE" id="PS51366">
    <property type="entry name" value="MI"/>
    <property type="match status" value="2"/>
</dbReference>
<comment type="similarity">
    <text evidence="2">Belongs to the PDCD4 family.</text>
</comment>
<evidence type="ECO:0000313" key="9">
    <source>
        <dbReference type="Proteomes" id="UP000001449"/>
    </source>
</evidence>
<dbReference type="Gene3D" id="1.25.40.180">
    <property type="match status" value="2"/>
</dbReference>
<comment type="subcellular location">
    <subcellularLocation>
        <location evidence="1">Cytoplasm</location>
    </subcellularLocation>
</comment>
<evidence type="ECO:0000256" key="1">
    <source>
        <dbReference type="ARBA" id="ARBA00004496"/>
    </source>
</evidence>
<evidence type="ECO:0000256" key="5">
    <source>
        <dbReference type="ARBA" id="ARBA00023242"/>
    </source>
</evidence>
<accession>B8CGN8</accession>
<dbReference type="PANTHER" id="PTHR12626:SF0">
    <property type="entry name" value="PROGRAMMED CELL DEATH PROTEIN 4"/>
    <property type="match status" value="1"/>
</dbReference>
<dbReference type="EMBL" id="CM000655">
    <property type="protein sequence ID" value="EED87357.1"/>
    <property type="molecule type" value="Genomic_DNA"/>
</dbReference>
<evidence type="ECO:0000256" key="3">
    <source>
        <dbReference type="ARBA" id="ARBA00022490"/>
    </source>
</evidence>
<dbReference type="eggNOG" id="KOG0403">
    <property type="taxonomic scope" value="Eukaryota"/>
</dbReference>
<evidence type="ECO:0000256" key="6">
    <source>
        <dbReference type="SAM" id="MobiDB-lite"/>
    </source>
</evidence>
<dbReference type="GO" id="GO:0005737">
    <property type="term" value="C:cytoplasm"/>
    <property type="evidence" value="ECO:0007669"/>
    <property type="project" value="UniProtKB-SubCell"/>
</dbReference>
<dbReference type="STRING" id="35128.B8CGN8"/>
<evidence type="ECO:0000259" key="7">
    <source>
        <dbReference type="PROSITE" id="PS51366"/>
    </source>
</evidence>
<dbReference type="InterPro" id="IPR039778">
    <property type="entry name" value="PDCD4"/>
</dbReference>
<dbReference type="InterPro" id="IPR003891">
    <property type="entry name" value="Initiation_fac_eIF4g_MI"/>
</dbReference>
<dbReference type="SUPFAM" id="SSF48371">
    <property type="entry name" value="ARM repeat"/>
    <property type="match status" value="2"/>
</dbReference>
<dbReference type="PANTHER" id="PTHR12626">
    <property type="entry name" value="PROGRAMMED CELL DEATH 4"/>
    <property type="match status" value="1"/>
</dbReference>
<feature type="domain" description="MI" evidence="7">
    <location>
        <begin position="61"/>
        <end position="182"/>
    </location>
</feature>
<dbReference type="OMA" id="TRTHPQY"/>
<dbReference type="GO" id="GO:0045892">
    <property type="term" value="P:negative regulation of DNA-templated transcription"/>
    <property type="evidence" value="ECO:0007669"/>
    <property type="project" value="InterPro"/>
</dbReference>
<feature type="region of interest" description="Disordered" evidence="6">
    <location>
        <begin position="1"/>
        <end position="29"/>
    </location>
</feature>